<dbReference type="PANTHER" id="PTHR46411:SF3">
    <property type="entry name" value="AAA+ ATPASE DOMAIN-CONTAINING PROTEIN"/>
    <property type="match status" value="1"/>
</dbReference>
<dbReference type="InterPro" id="IPR003593">
    <property type="entry name" value="AAA+_ATPase"/>
</dbReference>
<dbReference type="Pfam" id="PF22942">
    <property type="entry name" value="DUF7025"/>
    <property type="match status" value="1"/>
</dbReference>
<dbReference type="Gene3D" id="3.40.50.300">
    <property type="entry name" value="P-loop containing nucleotide triphosphate hydrolases"/>
    <property type="match status" value="1"/>
</dbReference>
<dbReference type="CDD" id="cd19481">
    <property type="entry name" value="RecA-like_protease"/>
    <property type="match status" value="1"/>
</dbReference>
<dbReference type="SMART" id="SM00382">
    <property type="entry name" value="AAA"/>
    <property type="match status" value="1"/>
</dbReference>
<accession>A0ABZ0P1Y1</accession>
<evidence type="ECO:0000259" key="1">
    <source>
        <dbReference type="SMART" id="SM00382"/>
    </source>
</evidence>
<feature type="domain" description="AAA+ ATPase" evidence="1">
    <location>
        <begin position="509"/>
        <end position="633"/>
    </location>
</feature>
<evidence type="ECO:0000313" key="3">
    <source>
        <dbReference type="Proteomes" id="UP001302367"/>
    </source>
</evidence>
<dbReference type="GeneID" id="35433833"/>
<dbReference type="SUPFAM" id="SSF52540">
    <property type="entry name" value="P-loop containing nucleoside triphosphate hydrolases"/>
    <property type="match status" value="1"/>
</dbReference>
<dbReference type="Proteomes" id="UP001302367">
    <property type="component" value="Chromosome 7"/>
</dbReference>
<reference evidence="2 3" key="1">
    <citation type="submission" date="2023-09" db="EMBL/GenBank/DDBJ databases">
        <title>Complete-Gapless Cercospora beticola genome.</title>
        <authorList>
            <person name="Wyatt N.A."/>
            <person name="Spanner R.E."/>
            <person name="Bolton M.D."/>
        </authorList>
    </citation>
    <scope>NUCLEOTIDE SEQUENCE [LARGE SCALE GENOMIC DNA]</scope>
    <source>
        <strain evidence="2">Cb09-40</strain>
    </source>
</reference>
<dbReference type="InterPro" id="IPR027417">
    <property type="entry name" value="P-loop_NTPase"/>
</dbReference>
<evidence type="ECO:0000313" key="2">
    <source>
        <dbReference type="EMBL" id="WPB05614.1"/>
    </source>
</evidence>
<keyword evidence="3" id="KW-1185">Reference proteome</keyword>
<proteinExistence type="predicted"/>
<dbReference type="InterPro" id="IPR003959">
    <property type="entry name" value="ATPase_AAA_core"/>
</dbReference>
<protein>
    <recommendedName>
        <fullName evidence="1">AAA+ ATPase domain-containing protein</fullName>
    </recommendedName>
</protein>
<dbReference type="InterPro" id="IPR054289">
    <property type="entry name" value="DUF7025"/>
</dbReference>
<sequence length="727" mass="81562">MTPTDETVAGQASVQDNSSENDYINVDELILVPPQQIIQRDEYWDKKDMCWKLVEPKLELKSNDQLQPHVLLVRRVFDKNMNPTHTEVDVNGPVLRGTLINIFRDSPGFPLTARKRTLKPEWFFWALNDLQNVAAHCRDVGDDGLFEIEAGLLFIAQHHPIILAELSQLSITTMISYHELWAIYAPNTLIYGKDPLEQERVWRVIKAASECKQDGQREFRIEAEYSEADGYNVGLVSTILTMPVYEGSVSISTLAYRPLHLLPQREQIWNALLARADKQLSFLRSSCKIQEHEGEGVVFGTPDTTSWEQKEPRRFYFRGRVMIDPVKYRAVEQAPLIPQISRFREFSHEAISMVNPDGRAARLGSELLPRKAAIDAEDIQSPIQEDPDLIFDPFASLSLPPPPPPPFLNFHTGDLQSSNQPLSEQELEAILSSLRDTDKTLFSGLLFGFSLTDARWAAFSTSDVSNITWRKDMLSSLVISAPVLTSMRQLIQSHSSRAPFDDFVPGKGQGLIGLFSGQPGLGKTFTAEAIAETAEKPLYSISSGALGSAASDINTNLRQIMNLCAHWQAVLLLDEADVFLAKRNIYDLERNAIVSVFLRELEYYPGIMILTTNQPEIIDAAFQSRIHFCYRYPALDWRARRQVWLQFIEKAEISLGADRVNVDGAGLSELADLDYNGRQIKNAVSIAMTLAGGKEGKVLSTDSILEVARTLQAFDFSAPGTESDVDD</sequence>
<gene>
    <name evidence="2" type="ORF">RHO25_010267</name>
</gene>
<organism evidence="2 3">
    <name type="scientific">Cercospora beticola</name>
    <name type="common">Sugarbeet leaf spot fungus</name>
    <dbReference type="NCBI Taxonomy" id="122368"/>
    <lineage>
        <taxon>Eukaryota</taxon>
        <taxon>Fungi</taxon>
        <taxon>Dikarya</taxon>
        <taxon>Ascomycota</taxon>
        <taxon>Pezizomycotina</taxon>
        <taxon>Dothideomycetes</taxon>
        <taxon>Dothideomycetidae</taxon>
        <taxon>Mycosphaerellales</taxon>
        <taxon>Mycosphaerellaceae</taxon>
        <taxon>Cercospora</taxon>
    </lineage>
</organism>
<name>A0ABZ0P1Y1_CERBT</name>
<dbReference type="EMBL" id="CP134190">
    <property type="protein sequence ID" value="WPB05614.1"/>
    <property type="molecule type" value="Genomic_DNA"/>
</dbReference>
<dbReference type="RefSeq" id="XP_065459348.1">
    <property type="nucleotide sequence ID" value="XM_065603276.1"/>
</dbReference>
<dbReference type="Pfam" id="PF00004">
    <property type="entry name" value="AAA"/>
    <property type="match status" value="1"/>
</dbReference>
<dbReference type="PANTHER" id="PTHR46411">
    <property type="entry name" value="FAMILY ATPASE, PUTATIVE-RELATED"/>
    <property type="match status" value="1"/>
</dbReference>